<sequence>MRQSSLPTPFLPSLLLLLLAAAMCCAGGCLAAAPGSAFEEIVRRSGGPSETAVVREVPRRGQGAMQTYTVATKEDNSDWKPIRIKVFTEDLKNVIPGSGRYCEKRGDRCPDYLGHNRTCVTEHILSEEKKKLYEKTIIPEAVKLHAERLLVKPMAEGVVMGEGPGGLCEYFTIPAEHKTNGVRDADMVIYAAAGPFSDDIPAWAATCLRSSDSRPSVGAMNFNPKYMTDMAWSVRVAAHEMAHALGFNKESMESKSITSEQDERGMRRKMVTGDNVKARAIAHFNCSSLKGMELDNDDVEGQYKVFRWTKRSARDELMAPTVGAGYYTALTLAVFADLGYYSVNWSMAEPMAWGSNSGCDFLMKKCKDTHDLAKRYPHMFCNSTDKTTLRCSSDRRHVGTCTAEILDFMWIQLGNDKCPVVSTHFEDLFTTRKDNRCTDASVRNLPGSLTGSGSWCLDAETLQVKNGGGSGENKIEGVCAEVKCEGGAVKVKHLGANTFVPCPEGSAIEVVPNGHLQGGKLKCPKYTEVCTIAANGSSLVIPSVLKDAEGKGRKDEKDRREAGGGPNTVTAAAPKGSGSDTAGSTATRKTSAPNSTLTGLDNSSSVQKKLEVARQVGSDVSACGCFGYWLQWLCASGGDHRRSGDTACLGRSGSGRAQTKCGGGMIYNCAPKGAPHSGRNKESSNNSIHTLCTTPLCLLKYGK</sequence>
<dbReference type="OMA" id="PRAMNEP"/>
<evidence type="ECO:0000256" key="6">
    <source>
        <dbReference type="ARBA" id="ARBA00022729"/>
    </source>
</evidence>
<dbReference type="GO" id="GO:0046872">
    <property type="term" value="F:metal ion binding"/>
    <property type="evidence" value="ECO:0007669"/>
    <property type="project" value="UniProtKB-KW"/>
</dbReference>
<dbReference type="OrthoDB" id="527990at2759"/>
<comment type="subcellular location">
    <subcellularLocation>
        <location evidence="2">Membrane</location>
    </subcellularLocation>
</comment>
<comment type="cofactor">
    <cofactor evidence="16 17">
        <name>Zn(2+)</name>
        <dbReference type="ChEBI" id="CHEBI:29105"/>
    </cofactor>
    <text evidence="16 17">Binds 1 zinc ion per subunit.</text>
</comment>
<keyword evidence="12" id="KW-0865">Zymogen</keyword>
<evidence type="ECO:0000256" key="17">
    <source>
        <dbReference type="RuleBase" id="RU366077"/>
    </source>
</evidence>
<dbReference type="Gene3D" id="3.90.132.10">
    <property type="entry name" value="Leishmanolysin , domain 2"/>
    <property type="match status" value="1"/>
</dbReference>
<dbReference type="Pfam" id="PF01457">
    <property type="entry name" value="Peptidase_M8"/>
    <property type="match status" value="1"/>
</dbReference>
<dbReference type="GeneID" id="40334316"/>
<dbReference type="GO" id="GO:0016020">
    <property type="term" value="C:membrane"/>
    <property type="evidence" value="ECO:0007669"/>
    <property type="project" value="UniProtKB-SubCell"/>
</dbReference>
<keyword evidence="11" id="KW-0472">Membrane</keyword>
<keyword evidence="13" id="KW-1015">Disulfide bond</keyword>
<dbReference type="Gene3D" id="2.30.34.10">
    <property type="entry name" value="Leishmanolysin domain 4"/>
    <property type="match status" value="1"/>
</dbReference>
<feature type="region of interest" description="Disordered" evidence="18">
    <location>
        <begin position="547"/>
        <end position="606"/>
    </location>
</feature>
<keyword evidence="9" id="KW-0130">Cell adhesion</keyword>
<accession>A0A3R7JTB6</accession>
<dbReference type="InterPro" id="IPR001577">
    <property type="entry name" value="Peptidase_M8"/>
</dbReference>
<keyword evidence="4 17" id="KW-0645">Protease</keyword>
<keyword evidence="14" id="KW-0325">Glycoprotein</keyword>
<dbReference type="GO" id="GO:0006508">
    <property type="term" value="P:proteolysis"/>
    <property type="evidence" value="ECO:0007669"/>
    <property type="project" value="UniProtKB-KW"/>
</dbReference>
<evidence type="ECO:0000256" key="9">
    <source>
        <dbReference type="ARBA" id="ARBA00022889"/>
    </source>
</evidence>
<dbReference type="EC" id="3.4.24.-" evidence="17"/>
<dbReference type="PANTHER" id="PTHR10942">
    <property type="entry name" value="LEISHMANOLYSIN-LIKE PEPTIDASE"/>
    <property type="match status" value="1"/>
</dbReference>
<feature type="binding site" evidence="16">
    <location>
        <position position="239"/>
    </location>
    <ligand>
        <name>Zn(2+)</name>
        <dbReference type="ChEBI" id="CHEBI:29105"/>
        <note>catalytic</note>
    </ligand>
</feature>
<dbReference type="PRINTS" id="PR00782">
    <property type="entry name" value="LSHMANOLYSIN"/>
</dbReference>
<evidence type="ECO:0000256" key="10">
    <source>
        <dbReference type="ARBA" id="ARBA00023049"/>
    </source>
</evidence>
<evidence type="ECO:0000256" key="8">
    <source>
        <dbReference type="ARBA" id="ARBA00022833"/>
    </source>
</evidence>
<name>A0A3R7JTB6_TRYRA</name>
<evidence type="ECO:0000256" key="11">
    <source>
        <dbReference type="ARBA" id="ARBA00023136"/>
    </source>
</evidence>
<dbReference type="GO" id="GO:0004222">
    <property type="term" value="F:metalloendopeptidase activity"/>
    <property type="evidence" value="ECO:0007669"/>
    <property type="project" value="UniProtKB-UniRule"/>
</dbReference>
<comment type="catalytic activity">
    <reaction evidence="1">
        <text>Preference for hydrophobic residues at P1 and P1' and basic residues at P2' and P3'. A model nonapeptide is cleaved at -Ala-Tyr-|-Leu-Lys-Lys-.</text>
        <dbReference type="EC" id="3.4.24.36"/>
    </reaction>
</comment>
<evidence type="ECO:0000313" key="20">
    <source>
        <dbReference type="Proteomes" id="UP000283634"/>
    </source>
</evidence>
<dbReference type="VEuPathDB" id="TriTrypDB:TRSC58_07141"/>
<feature type="signal peptide" evidence="17">
    <location>
        <begin position="1"/>
        <end position="31"/>
    </location>
</feature>
<feature type="binding site" evidence="16">
    <location>
        <position position="243"/>
    </location>
    <ligand>
        <name>Zn(2+)</name>
        <dbReference type="ChEBI" id="CHEBI:29105"/>
        <note>catalytic</note>
    </ligand>
</feature>
<dbReference type="PANTHER" id="PTHR10942:SF0">
    <property type="entry name" value="LEISHMANOLYSIN-LIKE PEPTIDASE"/>
    <property type="match status" value="1"/>
</dbReference>
<evidence type="ECO:0000256" key="18">
    <source>
        <dbReference type="SAM" id="MobiDB-lite"/>
    </source>
</evidence>
<organism evidence="19 20">
    <name type="scientific">Trypanosoma rangeli</name>
    <dbReference type="NCBI Taxonomy" id="5698"/>
    <lineage>
        <taxon>Eukaryota</taxon>
        <taxon>Discoba</taxon>
        <taxon>Euglenozoa</taxon>
        <taxon>Kinetoplastea</taxon>
        <taxon>Metakinetoplastina</taxon>
        <taxon>Trypanosomatida</taxon>
        <taxon>Trypanosomatidae</taxon>
        <taxon>Trypanosoma</taxon>
        <taxon>Herpetosoma</taxon>
    </lineage>
</organism>
<dbReference type="EMBL" id="MKGL01000942">
    <property type="protein sequence ID" value="RNE95129.1"/>
    <property type="molecule type" value="Genomic_DNA"/>
</dbReference>
<evidence type="ECO:0000256" key="14">
    <source>
        <dbReference type="ARBA" id="ARBA00023180"/>
    </source>
</evidence>
<protein>
    <recommendedName>
        <fullName evidence="17">Leishmanolysin-like peptidase</fullName>
        <ecNumber evidence="17">3.4.24.-</ecNumber>
    </recommendedName>
</protein>
<dbReference type="AlphaFoldDB" id="A0A3R7JTB6"/>
<evidence type="ECO:0000256" key="3">
    <source>
        <dbReference type="ARBA" id="ARBA00005860"/>
    </source>
</evidence>
<evidence type="ECO:0000256" key="13">
    <source>
        <dbReference type="ARBA" id="ARBA00023157"/>
    </source>
</evidence>
<feature type="compositionally biased region" description="Polar residues" evidence="18">
    <location>
        <begin position="578"/>
        <end position="606"/>
    </location>
</feature>
<evidence type="ECO:0000313" key="19">
    <source>
        <dbReference type="EMBL" id="RNE95129.1"/>
    </source>
</evidence>
<keyword evidence="20" id="KW-1185">Reference proteome</keyword>
<evidence type="ECO:0000256" key="16">
    <source>
        <dbReference type="PIRSR" id="PIRSR601577-2"/>
    </source>
</evidence>
<feature type="active site" evidence="15">
    <location>
        <position position="240"/>
    </location>
</feature>
<keyword evidence="6 17" id="KW-0732">Signal</keyword>
<comment type="caution">
    <text evidence="19">The sequence shown here is derived from an EMBL/GenBank/DDBJ whole genome shotgun (WGS) entry which is preliminary data.</text>
</comment>
<keyword evidence="7 17" id="KW-0378">Hydrolase</keyword>
<comment type="similarity">
    <text evidence="3 17">Belongs to the peptidase M8 family.</text>
</comment>
<keyword evidence="8 16" id="KW-0862">Zinc</keyword>
<evidence type="ECO:0000256" key="5">
    <source>
        <dbReference type="ARBA" id="ARBA00022723"/>
    </source>
</evidence>
<evidence type="ECO:0000256" key="15">
    <source>
        <dbReference type="PIRSR" id="PIRSR601577-1"/>
    </source>
</evidence>
<dbReference type="SUPFAM" id="SSF55486">
    <property type="entry name" value="Metalloproteases ('zincins'), catalytic domain"/>
    <property type="match status" value="1"/>
</dbReference>
<dbReference type="RefSeq" id="XP_029233139.1">
    <property type="nucleotide sequence ID" value="XM_029387005.1"/>
</dbReference>
<dbReference type="Gene3D" id="3.10.170.20">
    <property type="match status" value="1"/>
</dbReference>
<dbReference type="GO" id="GO:0005737">
    <property type="term" value="C:cytoplasm"/>
    <property type="evidence" value="ECO:0007669"/>
    <property type="project" value="TreeGrafter"/>
</dbReference>
<evidence type="ECO:0000256" key="1">
    <source>
        <dbReference type="ARBA" id="ARBA00001249"/>
    </source>
</evidence>
<gene>
    <name evidence="19" type="ORF">TraAM80_10383</name>
</gene>
<dbReference type="GO" id="GO:0007155">
    <property type="term" value="P:cell adhesion"/>
    <property type="evidence" value="ECO:0007669"/>
    <property type="project" value="UniProtKB-KW"/>
</dbReference>
<feature type="chain" id="PRO_5023973007" description="Leishmanolysin-like peptidase" evidence="17">
    <location>
        <begin position="32"/>
        <end position="703"/>
    </location>
</feature>
<keyword evidence="10 16" id="KW-0482">Metalloprotease</keyword>
<reference evidence="19 20" key="1">
    <citation type="journal article" date="2018" name="BMC Genomics">
        <title>Genomic comparison of Trypanosoma conorhini and Trypanosoma rangeli to Trypanosoma cruzi strains of high and low virulence.</title>
        <authorList>
            <person name="Bradwell K.R."/>
            <person name="Koparde V.N."/>
            <person name="Matveyev A.V."/>
            <person name="Serrano M.G."/>
            <person name="Alves J.M."/>
            <person name="Parikh H."/>
            <person name="Huang B."/>
            <person name="Lee V."/>
            <person name="Espinosa-Alvarez O."/>
            <person name="Ortiz P.A."/>
            <person name="Costa-Martins A.G."/>
            <person name="Teixeira M.M."/>
            <person name="Buck G.A."/>
        </authorList>
    </citation>
    <scope>NUCLEOTIDE SEQUENCE [LARGE SCALE GENOMIC DNA]</scope>
    <source>
        <strain evidence="19 20">AM80</strain>
    </source>
</reference>
<evidence type="ECO:0000256" key="2">
    <source>
        <dbReference type="ARBA" id="ARBA00004370"/>
    </source>
</evidence>
<feature type="compositionally biased region" description="Basic and acidic residues" evidence="18">
    <location>
        <begin position="547"/>
        <end position="562"/>
    </location>
</feature>
<proteinExistence type="inferred from homology"/>
<evidence type="ECO:0000256" key="4">
    <source>
        <dbReference type="ARBA" id="ARBA00022670"/>
    </source>
</evidence>
<evidence type="ECO:0000256" key="7">
    <source>
        <dbReference type="ARBA" id="ARBA00022801"/>
    </source>
</evidence>
<keyword evidence="5 16" id="KW-0479">Metal-binding</keyword>
<dbReference type="Proteomes" id="UP000283634">
    <property type="component" value="Unassembled WGS sequence"/>
</dbReference>
<evidence type="ECO:0000256" key="12">
    <source>
        <dbReference type="ARBA" id="ARBA00023145"/>
    </source>
</evidence>